<dbReference type="PROSITE" id="PS50111">
    <property type="entry name" value="CHEMOTAXIS_TRANSDUC_2"/>
    <property type="match status" value="1"/>
</dbReference>
<dbReference type="PANTHER" id="PTHR32089:SF112">
    <property type="entry name" value="LYSOZYME-LIKE PROTEIN-RELATED"/>
    <property type="match status" value="1"/>
</dbReference>
<evidence type="ECO:0000259" key="3">
    <source>
        <dbReference type="PROSITE" id="PS50111"/>
    </source>
</evidence>
<keyword evidence="1 2" id="KW-0807">Transducer</keyword>
<dbReference type="GO" id="GO:0016020">
    <property type="term" value="C:membrane"/>
    <property type="evidence" value="ECO:0007669"/>
    <property type="project" value="InterPro"/>
</dbReference>
<accession>A0A2U3KN71</accession>
<dbReference type="InterPro" id="IPR004089">
    <property type="entry name" value="MCPsignal_dom"/>
</dbReference>
<dbReference type="Gene3D" id="1.10.287.950">
    <property type="entry name" value="Methyl-accepting chemotaxis protein"/>
    <property type="match status" value="1"/>
</dbReference>
<dbReference type="GO" id="GO:0007165">
    <property type="term" value="P:signal transduction"/>
    <property type="evidence" value="ECO:0007669"/>
    <property type="project" value="UniProtKB-KW"/>
</dbReference>
<dbReference type="Pfam" id="PF13682">
    <property type="entry name" value="CZB"/>
    <property type="match status" value="1"/>
</dbReference>
<evidence type="ECO:0000256" key="1">
    <source>
        <dbReference type="ARBA" id="ARBA00023224"/>
    </source>
</evidence>
<dbReference type="InterPro" id="IPR025991">
    <property type="entry name" value="Chemoreceptor_zinc-bind_dom"/>
</dbReference>
<proteinExistence type="predicted"/>
<dbReference type="EMBL" id="OMOF01000160">
    <property type="protein sequence ID" value="SPF41109.1"/>
    <property type="molecule type" value="Genomic_DNA"/>
</dbReference>
<gene>
    <name evidence="4" type="ORF">SBF1_2420002</name>
</gene>
<dbReference type="SUPFAM" id="SSF58104">
    <property type="entry name" value="Methyl-accepting chemotaxis protein (MCP) signaling domain"/>
    <property type="match status" value="1"/>
</dbReference>
<dbReference type="OrthoDB" id="9816519at2"/>
<dbReference type="Gene3D" id="1.20.120.30">
    <property type="entry name" value="Aspartate receptor, ligand-binding domain"/>
    <property type="match status" value="1"/>
</dbReference>
<organism evidence="4 5">
    <name type="scientific">Candidatus Desulfosporosinus infrequens</name>
    <dbReference type="NCBI Taxonomy" id="2043169"/>
    <lineage>
        <taxon>Bacteria</taxon>
        <taxon>Bacillati</taxon>
        <taxon>Bacillota</taxon>
        <taxon>Clostridia</taxon>
        <taxon>Eubacteriales</taxon>
        <taxon>Desulfitobacteriaceae</taxon>
        <taxon>Desulfosporosinus</taxon>
    </lineage>
</organism>
<evidence type="ECO:0000256" key="2">
    <source>
        <dbReference type="PROSITE-ProRule" id="PRU00284"/>
    </source>
</evidence>
<dbReference type="Pfam" id="PF00015">
    <property type="entry name" value="MCPsignal"/>
    <property type="match status" value="1"/>
</dbReference>
<dbReference type="AlphaFoldDB" id="A0A2U3KN71"/>
<dbReference type="Proteomes" id="UP000238916">
    <property type="component" value="Unassembled WGS sequence"/>
</dbReference>
<evidence type="ECO:0000313" key="4">
    <source>
        <dbReference type="EMBL" id="SPF41109.1"/>
    </source>
</evidence>
<dbReference type="PANTHER" id="PTHR32089">
    <property type="entry name" value="METHYL-ACCEPTING CHEMOTAXIS PROTEIN MCPB"/>
    <property type="match status" value="1"/>
</dbReference>
<dbReference type="SMART" id="SM00283">
    <property type="entry name" value="MA"/>
    <property type="match status" value="1"/>
</dbReference>
<reference evidence="5" key="1">
    <citation type="submission" date="2018-02" db="EMBL/GenBank/DDBJ databases">
        <authorList>
            <person name="Hausmann B."/>
        </authorList>
    </citation>
    <scope>NUCLEOTIDE SEQUENCE [LARGE SCALE GENOMIC DNA]</scope>
    <source>
        <strain evidence="5">Peat soil MAG SbF1</strain>
    </source>
</reference>
<protein>
    <submittedName>
        <fullName evidence="4">Methyl-accepting chemotaxis protein</fullName>
    </submittedName>
</protein>
<feature type="domain" description="Methyl-accepting transducer" evidence="3">
    <location>
        <begin position="73"/>
        <end position="323"/>
    </location>
</feature>
<evidence type="ECO:0000313" key="5">
    <source>
        <dbReference type="Proteomes" id="UP000238916"/>
    </source>
</evidence>
<name>A0A2U3KN71_9FIRM</name>
<sequence length="493" mass="54933">MKFFKKEAPCHEAVCIIKHVEDRLDGKIVEPPKVDYPIHKTLFKTFDRLLTSEETMSKNSKKMINITSSLSKFDVEMTYSSYELIKFANDMSNISESNLAIVEEITANMNEVNGTIGKTSDIMHRLQSSSEGLVKKNDESIFQLNEVNILKENVTKDATIMSEQIKLLVEMAIKVNNIVDGVESIADQTNLLALNAAIEAARAGEAGRGFAVVADEVRKLADNTKANLKDMRTFVNNIQQAAIGGQESMNNTMNSTNNMNLKLDNISDIIKENVSMLKTTIKDVDKITESMGDITEATKQINQAMESSAKDAEKLNYMTQTIQADATQSAESAKEISKIDEELSEIVRDMISSLNGGKNAITNEDLLKNLSNAKEAHRNWLKGLKRIADEMKIYPIQTNSKKCAFGHFYHSINVTHSDIASEWIVIDKVHDEFHSMGMKVIDAINRNDSIQTNNLYSQAEKLSQELIVLIDNLIIVIEKNSELGTEILGVAKG</sequence>